<comment type="caution">
    <text evidence="1">The sequence shown here is derived from an EMBL/GenBank/DDBJ whole genome shotgun (WGS) entry which is preliminary data.</text>
</comment>
<organism evidence="1 2">
    <name type="scientific">Dentiscutata heterogama</name>
    <dbReference type="NCBI Taxonomy" id="1316150"/>
    <lineage>
        <taxon>Eukaryota</taxon>
        <taxon>Fungi</taxon>
        <taxon>Fungi incertae sedis</taxon>
        <taxon>Mucoromycota</taxon>
        <taxon>Glomeromycotina</taxon>
        <taxon>Glomeromycetes</taxon>
        <taxon>Diversisporales</taxon>
        <taxon>Gigasporaceae</taxon>
        <taxon>Dentiscutata</taxon>
    </lineage>
</organism>
<name>A0ACA9P2M6_9GLOM</name>
<dbReference type="EMBL" id="CAJVPU010021694">
    <property type="protein sequence ID" value="CAG8682321.1"/>
    <property type="molecule type" value="Genomic_DNA"/>
</dbReference>
<protein>
    <submittedName>
        <fullName evidence="1">10353_t:CDS:1</fullName>
    </submittedName>
</protein>
<evidence type="ECO:0000313" key="2">
    <source>
        <dbReference type="Proteomes" id="UP000789702"/>
    </source>
</evidence>
<reference evidence="1" key="1">
    <citation type="submission" date="2021-06" db="EMBL/GenBank/DDBJ databases">
        <authorList>
            <person name="Kallberg Y."/>
            <person name="Tangrot J."/>
            <person name="Rosling A."/>
        </authorList>
    </citation>
    <scope>NUCLEOTIDE SEQUENCE</scope>
    <source>
        <strain evidence="1">IL203A</strain>
    </source>
</reference>
<sequence length="490" mass="56376">PDNEHTNENNEPLSSINETLSPQNDKENLPPSSSTNNLPFPSSCPLDKNKEKRSKYKEEYQKTIKYSLNADSPSTAAKPEFFFRTQETHPIFNGRPPKNTSPPIFLFNSVFGKFLNDYENETLEIPSDIYTWTQDLIDGATKYYELECNRAKAFGERLSERIIPIIVQQYKGKRACDGLAFVKVENFLAYQLFLEVKNELGSGGCDPTVQGAIYYRDHWTQKSSIKICESCCAPSFIIVMSGSWLCILGCVFLENVVIQPLTDFIPLTVNMENFDQIRKIARLFQALHIALCRLENFYRGLDVVSNDQKFFPYINSYQTDDKIVSFIYHYQLKSTLAWKAETTDGRMIVIRFLQEYNTEAHEFCAQKRLAPELLHVSNSEDLRKFQIVITDFAPGIILNKKDKIDPKFYQDIYENVEYIINLLHEKNFVLANLKPTNILTNNINGKQEAMLISFDWCGKHQVKKYPPSMKNYDMPSGVKPGALLDKAHDT</sequence>
<proteinExistence type="predicted"/>
<feature type="non-terminal residue" evidence="1">
    <location>
        <position position="1"/>
    </location>
</feature>
<gene>
    <name evidence="1" type="ORF">DHETER_LOCUS10722</name>
</gene>
<dbReference type="Proteomes" id="UP000789702">
    <property type="component" value="Unassembled WGS sequence"/>
</dbReference>
<accession>A0ACA9P2M6</accession>
<evidence type="ECO:0000313" key="1">
    <source>
        <dbReference type="EMBL" id="CAG8682321.1"/>
    </source>
</evidence>
<feature type="non-terminal residue" evidence="1">
    <location>
        <position position="490"/>
    </location>
</feature>
<keyword evidence="2" id="KW-1185">Reference proteome</keyword>